<evidence type="ECO:0000256" key="1">
    <source>
        <dbReference type="SAM" id="Phobius"/>
    </source>
</evidence>
<name>A0A5C6EFN9_9BACT</name>
<keyword evidence="1" id="KW-1133">Transmembrane helix</keyword>
<evidence type="ECO:0000313" key="2">
    <source>
        <dbReference type="EMBL" id="TWU48603.1"/>
    </source>
</evidence>
<organism evidence="2 3">
    <name type="scientific">Rubripirellula tenax</name>
    <dbReference type="NCBI Taxonomy" id="2528015"/>
    <lineage>
        <taxon>Bacteria</taxon>
        <taxon>Pseudomonadati</taxon>
        <taxon>Planctomycetota</taxon>
        <taxon>Planctomycetia</taxon>
        <taxon>Pirellulales</taxon>
        <taxon>Pirellulaceae</taxon>
        <taxon>Rubripirellula</taxon>
    </lineage>
</organism>
<feature type="transmembrane region" description="Helical" evidence="1">
    <location>
        <begin position="21"/>
        <end position="46"/>
    </location>
</feature>
<dbReference type="SUPFAM" id="SSF56219">
    <property type="entry name" value="DNase I-like"/>
    <property type="match status" value="1"/>
</dbReference>
<dbReference type="OrthoDB" id="5500612at2"/>
<proteinExistence type="predicted"/>
<reference evidence="2 3" key="1">
    <citation type="submission" date="2019-02" db="EMBL/GenBank/DDBJ databases">
        <title>Deep-cultivation of Planctomycetes and their phenomic and genomic characterization uncovers novel biology.</title>
        <authorList>
            <person name="Wiegand S."/>
            <person name="Jogler M."/>
            <person name="Boedeker C."/>
            <person name="Pinto D."/>
            <person name="Vollmers J."/>
            <person name="Rivas-Marin E."/>
            <person name="Kohn T."/>
            <person name="Peeters S.H."/>
            <person name="Heuer A."/>
            <person name="Rast P."/>
            <person name="Oberbeckmann S."/>
            <person name="Bunk B."/>
            <person name="Jeske O."/>
            <person name="Meyerdierks A."/>
            <person name="Storesund J.E."/>
            <person name="Kallscheuer N."/>
            <person name="Luecker S."/>
            <person name="Lage O.M."/>
            <person name="Pohl T."/>
            <person name="Merkel B.J."/>
            <person name="Hornburger P."/>
            <person name="Mueller R.-W."/>
            <person name="Bruemmer F."/>
            <person name="Labrenz M."/>
            <person name="Spormann A.M."/>
            <person name="Op Den Camp H."/>
            <person name="Overmann J."/>
            <person name="Amann R."/>
            <person name="Jetten M.S.M."/>
            <person name="Mascher T."/>
            <person name="Medema M.H."/>
            <person name="Devos D.P."/>
            <person name="Kaster A.-K."/>
            <person name="Ovreas L."/>
            <person name="Rohde M."/>
            <person name="Galperin M.Y."/>
            <person name="Jogler C."/>
        </authorList>
    </citation>
    <scope>NUCLEOTIDE SEQUENCE [LARGE SCALE GENOMIC DNA]</scope>
    <source>
        <strain evidence="2 3">Poly51</strain>
    </source>
</reference>
<gene>
    <name evidence="2" type="ORF">Poly51_45040</name>
</gene>
<dbReference type="RefSeq" id="WP_146460051.1">
    <property type="nucleotide sequence ID" value="NZ_SJPW01000006.1"/>
</dbReference>
<protein>
    <recommendedName>
        <fullName evidence="4">Endonuclease/Exonuclease/phosphatase family protein</fullName>
    </recommendedName>
</protein>
<dbReference type="InterPro" id="IPR036691">
    <property type="entry name" value="Endo/exonu/phosph_ase_sf"/>
</dbReference>
<dbReference type="Proteomes" id="UP000318288">
    <property type="component" value="Unassembled WGS sequence"/>
</dbReference>
<dbReference type="EMBL" id="SJPW01000006">
    <property type="protein sequence ID" value="TWU48603.1"/>
    <property type="molecule type" value="Genomic_DNA"/>
</dbReference>
<comment type="caution">
    <text evidence="2">The sequence shown here is derived from an EMBL/GenBank/DDBJ whole genome shotgun (WGS) entry which is preliminary data.</text>
</comment>
<evidence type="ECO:0008006" key="4">
    <source>
        <dbReference type="Google" id="ProtNLM"/>
    </source>
</evidence>
<dbReference type="Gene3D" id="3.60.10.10">
    <property type="entry name" value="Endonuclease/exonuclease/phosphatase"/>
    <property type="match status" value="1"/>
</dbReference>
<keyword evidence="1" id="KW-0472">Membrane</keyword>
<dbReference type="AlphaFoldDB" id="A0A5C6EFN9"/>
<evidence type="ECO:0000313" key="3">
    <source>
        <dbReference type="Proteomes" id="UP000318288"/>
    </source>
</evidence>
<sequence>MTGIFGSMRRRRRSRISSVSIDVPLVRWLGPIATVVTIVVLAGFLMSGRINLSSLDGIGSSDALAADSKVDLTPVGFGDNGKSNETIRVATIALEGFADATLVAPEQIRLLARILAQFDVVAVQGIDGGDATPIRDAVEKMTASGGDYGVNISKPVGRRGQFQSYAFVWDKSRIAAVPDSIGVVNDEADRMLFEPMYGSFETRIGFTDGRRPLRFTLINARAIPPSRDRPSGELAVLDDVFVSVRNFTYETQGDEDCIMVGDLGVGPGRLGELGMIPGVESIVNREGLRQHILLDPKFTAEFTGRSGTFDFAAQFGVSPEAAMLVTRQMPMWIELAADEAPR</sequence>
<keyword evidence="3" id="KW-1185">Reference proteome</keyword>
<accession>A0A5C6EFN9</accession>
<keyword evidence="1" id="KW-0812">Transmembrane</keyword>